<dbReference type="GO" id="GO:0008270">
    <property type="term" value="F:zinc ion binding"/>
    <property type="evidence" value="ECO:0007669"/>
    <property type="project" value="UniProtKB-KW"/>
</dbReference>
<reference evidence="13 14" key="1">
    <citation type="submission" date="2025-04" db="UniProtKB">
        <authorList>
            <consortium name="RefSeq"/>
        </authorList>
    </citation>
    <scope>IDENTIFICATION</scope>
    <source>
        <strain evidence="13 14">J_2021</strain>
        <tissue evidence="13 14">Erythrocytes</tissue>
    </source>
</reference>
<dbReference type="Pfam" id="PF00643">
    <property type="entry name" value="zf-B_box"/>
    <property type="match status" value="1"/>
</dbReference>
<dbReference type="InterPro" id="IPR000315">
    <property type="entry name" value="Znf_B-box"/>
</dbReference>
<evidence type="ECO:0000313" key="14">
    <source>
        <dbReference type="RefSeq" id="XP_018086453.1"/>
    </source>
</evidence>
<dbReference type="PANTHER" id="PTHR24103">
    <property type="entry name" value="E3 UBIQUITIN-PROTEIN LIGASE TRIM"/>
    <property type="match status" value="1"/>
</dbReference>
<evidence type="ECO:0000256" key="7">
    <source>
        <dbReference type="PROSITE-ProRule" id="PRU00024"/>
    </source>
</evidence>
<dbReference type="SUPFAM" id="SSF57850">
    <property type="entry name" value="RING/U-box"/>
    <property type="match status" value="1"/>
</dbReference>
<keyword evidence="12" id="KW-1185">Reference proteome</keyword>
<keyword evidence="6" id="KW-0862">Zinc</keyword>
<organism evidence="12 15">
    <name type="scientific">Xenopus laevis</name>
    <name type="common">African clawed frog</name>
    <dbReference type="NCBI Taxonomy" id="8355"/>
    <lineage>
        <taxon>Eukaryota</taxon>
        <taxon>Metazoa</taxon>
        <taxon>Chordata</taxon>
        <taxon>Craniata</taxon>
        <taxon>Vertebrata</taxon>
        <taxon>Euteleostomi</taxon>
        <taxon>Amphibia</taxon>
        <taxon>Batrachia</taxon>
        <taxon>Anura</taxon>
        <taxon>Pipoidea</taxon>
        <taxon>Pipidae</taxon>
        <taxon>Xenopodinae</taxon>
        <taxon>Xenopus</taxon>
        <taxon>Xenopus</taxon>
    </lineage>
</organism>
<evidence type="ECO:0000256" key="1">
    <source>
        <dbReference type="ARBA" id="ARBA00008518"/>
    </source>
</evidence>
<keyword evidence="8" id="KW-0175">Coiled coil</keyword>
<name>A0A1L8HUC7_XENLA</name>
<dbReference type="PROSITE" id="PS50089">
    <property type="entry name" value="ZF_RING_2"/>
    <property type="match status" value="1"/>
</dbReference>
<feature type="domain" description="RING-type" evidence="10">
    <location>
        <begin position="7"/>
        <end position="62"/>
    </location>
</feature>
<dbReference type="GO" id="GO:0005737">
    <property type="term" value="C:cytoplasm"/>
    <property type="evidence" value="ECO:0000318"/>
    <property type="project" value="GO_Central"/>
</dbReference>
<feature type="coiled-coil region" evidence="8">
    <location>
        <begin position="172"/>
        <end position="199"/>
    </location>
</feature>
<dbReference type="GO" id="GO:0061630">
    <property type="term" value="F:ubiquitin protein ligase activity"/>
    <property type="evidence" value="ECO:0000318"/>
    <property type="project" value="GO_Central"/>
</dbReference>
<evidence type="ECO:0000313" key="15">
    <source>
        <dbReference type="RefSeq" id="XP_041445177.1"/>
    </source>
</evidence>
<feature type="domain" description="B box-type" evidence="11">
    <location>
        <begin position="114"/>
        <end position="157"/>
    </location>
</feature>
<evidence type="ECO:0000256" key="9">
    <source>
        <dbReference type="SAM" id="MobiDB-lite"/>
    </source>
</evidence>
<dbReference type="KEGG" id="xla:108699095"/>
<dbReference type="Pfam" id="PF00097">
    <property type="entry name" value="zf-C3HC4"/>
    <property type="match status" value="1"/>
</dbReference>
<dbReference type="InterPro" id="IPR017907">
    <property type="entry name" value="Znf_RING_CS"/>
</dbReference>
<keyword evidence="5" id="KW-0833">Ubl conjugation pathway</keyword>
<dbReference type="InterPro" id="IPR050143">
    <property type="entry name" value="TRIM/RBCC"/>
</dbReference>
<dbReference type="RefSeq" id="XP_018086446.1">
    <property type="nucleotide sequence ID" value="XM_018230957.2"/>
</dbReference>
<feature type="compositionally biased region" description="Basic and acidic residues" evidence="9">
    <location>
        <begin position="489"/>
        <end position="498"/>
    </location>
</feature>
<dbReference type="Gene3D" id="3.30.160.60">
    <property type="entry name" value="Classic Zinc Finger"/>
    <property type="match status" value="1"/>
</dbReference>
<dbReference type="AlphaFoldDB" id="A0A1L8HUC7"/>
<comment type="similarity">
    <text evidence="1">Belongs to the TRIM/RBCC family.</text>
</comment>
<evidence type="ECO:0000259" key="10">
    <source>
        <dbReference type="PROSITE" id="PS50089"/>
    </source>
</evidence>
<dbReference type="Bgee" id="108699095">
    <property type="expression patterns" value="Expressed in blastula and 19 other cell types or tissues"/>
</dbReference>
<dbReference type="InterPro" id="IPR013083">
    <property type="entry name" value="Znf_RING/FYVE/PHD"/>
</dbReference>
<keyword evidence="4 7" id="KW-0863">Zinc-finger</keyword>
<dbReference type="RefSeq" id="XP_041445177.1">
    <property type="nucleotide sequence ID" value="XM_041589243.1"/>
</dbReference>
<dbReference type="PaxDb" id="8355-A0A1L8HUC7"/>
<feature type="region of interest" description="Disordered" evidence="9">
    <location>
        <begin position="468"/>
        <end position="498"/>
    </location>
</feature>
<accession>A0A1L8HUC7</accession>
<dbReference type="InterPro" id="IPR018957">
    <property type="entry name" value="Znf_C3HC4_RING-type"/>
</dbReference>
<dbReference type="RefSeq" id="XP_018086453.1">
    <property type="nucleotide sequence ID" value="XM_018230964.2"/>
</dbReference>
<evidence type="ECO:0000256" key="2">
    <source>
        <dbReference type="ARBA" id="ARBA00022679"/>
    </source>
</evidence>
<dbReference type="SUPFAM" id="SSF57845">
    <property type="entry name" value="B-box zinc-binding domain"/>
    <property type="match status" value="1"/>
</dbReference>
<evidence type="ECO:0000313" key="12">
    <source>
        <dbReference type="Proteomes" id="UP000186698"/>
    </source>
</evidence>
<dbReference type="GeneID" id="108699095"/>
<feature type="compositionally biased region" description="Acidic residues" evidence="9">
    <location>
        <begin position="664"/>
        <end position="683"/>
    </location>
</feature>
<evidence type="ECO:0000259" key="11">
    <source>
        <dbReference type="PROSITE" id="PS50119"/>
    </source>
</evidence>
<dbReference type="InterPro" id="IPR001841">
    <property type="entry name" value="Znf_RING"/>
</dbReference>
<dbReference type="SMART" id="SM00184">
    <property type="entry name" value="RING"/>
    <property type="match status" value="1"/>
</dbReference>
<sequence length="689" mass="76390">MEASLTCAVCLNVFRDPVTLPLCSHNFCNLCVWECAASELRTVQVSPLTASALRTVQCPLCRKVSSLPGGLSSLPINTTLAEVVRLMGATKKKEEEFHGGLGRADGLEEPLYKRNFSPCGEHADQMLELYCKNCSVPCCGKCVSDKHQGLFHSINLLEMVYQQEKLTLFSSLKKLREVHEKLVKEASDEEKDIEEALKNHISLRKSAFEEVEKALALKKKQLLDLTVQQQNTTLKEYRVWKQMQTHHNKTIESLLKDCESVVDEFEPQSFLKVACDLNKRMSSSLDIMGFSTDSSIKFKWELSQVNFKPALDAISALNISGGKPKPNDFFTKRPEDSDGNFSFKSITRLWKHGGKSCSDKYSLVEDEEPVLISGQVHKAGVRYLSISLMPQFKALSYEELRLKCYNDSTTINCKNEVISVPGKQTLLMCKDFDKLQIRMNRINRLKEARLKRQDGFDESSNSFICANNLSRPDREKRLQQQGNGLPQEGESKGAKRENSLHGQLGAMISKASQPLNLKLPGITHNTGSRSEAIAAAFPSSTDAIGIDGSDVSNLTNRPVTNNFVIGKAGATSSPRTNSKNKHRANFCKWLKSSTVSQAPAPFLSDVSFAGSPFSVSSNSENAGFSLTIPIGHTVNTEVNEASCHLSANSTSEEFFDAHSNSDSDREDMAEETIPDNSCLEDESVTPQRI</sequence>
<evidence type="ECO:0000256" key="5">
    <source>
        <dbReference type="ARBA" id="ARBA00022786"/>
    </source>
</evidence>
<dbReference type="OrthoDB" id="252722at2759"/>
<evidence type="ECO:0000256" key="3">
    <source>
        <dbReference type="ARBA" id="ARBA00022723"/>
    </source>
</evidence>
<evidence type="ECO:0000256" key="6">
    <source>
        <dbReference type="ARBA" id="ARBA00022833"/>
    </source>
</evidence>
<protein>
    <submittedName>
        <fullName evidence="13 14">Uncharacterized protein LOC108699095 isoform X1</fullName>
    </submittedName>
</protein>
<dbReference type="PROSITE" id="PS50119">
    <property type="entry name" value="ZF_BBOX"/>
    <property type="match status" value="1"/>
</dbReference>
<evidence type="ECO:0000256" key="4">
    <source>
        <dbReference type="ARBA" id="ARBA00022771"/>
    </source>
</evidence>
<dbReference type="GO" id="GO:0045087">
    <property type="term" value="P:innate immune response"/>
    <property type="evidence" value="ECO:0000318"/>
    <property type="project" value="GO_Central"/>
</dbReference>
<dbReference type="Gene3D" id="3.30.40.10">
    <property type="entry name" value="Zinc/RING finger domain, C3HC4 (zinc finger)"/>
    <property type="match status" value="1"/>
</dbReference>
<keyword evidence="3" id="KW-0479">Metal-binding</keyword>
<gene>
    <name evidence="13 14 15" type="primary">LOC108699095</name>
</gene>
<keyword evidence="2" id="KW-0808">Transferase</keyword>
<feature type="region of interest" description="Disordered" evidence="9">
    <location>
        <begin position="654"/>
        <end position="689"/>
    </location>
</feature>
<dbReference type="Proteomes" id="UP000186698">
    <property type="component" value="Chromosome 1L"/>
</dbReference>
<dbReference type="PROSITE" id="PS00518">
    <property type="entry name" value="ZF_RING_1"/>
    <property type="match status" value="1"/>
</dbReference>
<proteinExistence type="inferred from homology"/>
<evidence type="ECO:0000256" key="8">
    <source>
        <dbReference type="SAM" id="Coils"/>
    </source>
</evidence>
<evidence type="ECO:0000313" key="13">
    <source>
        <dbReference type="RefSeq" id="XP_018086446.1"/>
    </source>
</evidence>